<dbReference type="PANTHER" id="PTHR38459:SF1">
    <property type="entry name" value="PROPHAGE BACTOPRENOL-LINKED GLUCOSE TRANSLOCASE HOMOLOG"/>
    <property type="match status" value="1"/>
</dbReference>
<dbReference type="Proteomes" id="UP000054526">
    <property type="component" value="Unassembled WGS sequence"/>
</dbReference>
<feature type="transmembrane region" description="Helical" evidence="6">
    <location>
        <begin position="12"/>
        <end position="34"/>
    </location>
</feature>
<protein>
    <recommendedName>
        <fullName evidence="7">GtrA/DPMS transmembrane domain-containing protein</fullName>
    </recommendedName>
</protein>
<feature type="transmembrane region" description="Helical" evidence="6">
    <location>
        <begin position="40"/>
        <end position="57"/>
    </location>
</feature>
<keyword evidence="4 6" id="KW-1133">Transmembrane helix</keyword>
<dbReference type="PANTHER" id="PTHR38459">
    <property type="entry name" value="PROPHAGE BACTOPRENOL-LINKED GLUCOSE TRANSLOCASE HOMOLOG"/>
    <property type="match status" value="1"/>
</dbReference>
<proteinExistence type="inferred from homology"/>
<comment type="subcellular location">
    <subcellularLocation>
        <location evidence="1">Membrane</location>
        <topology evidence="1">Multi-pass membrane protein</topology>
    </subcellularLocation>
</comment>
<dbReference type="Pfam" id="PF04138">
    <property type="entry name" value="GtrA_DPMS_TM"/>
    <property type="match status" value="1"/>
</dbReference>
<dbReference type="InterPro" id="IPR051401">
    <property type="entry name" value="GtrA_CellWall_Glycosyl"/>
</dbReference>
<keyword evidence="3 6" id="KW-0812">Transmembrane</keyword>
<evidence type="ECO:0000256" key="3">
    <source>
        <dbReference type="ARBA" id="ARBA00022692"/>
    </source>
</evidence>
<feature type="transmembrane region" description="Helical" evidence="6">
    <location>
        <begin position="101"/>
        <end position="123"/>
    </location>
</feature>
<evidence type="ECO:0000256" key="5">
    <source>
        <dbReference type="ARBA" id="ARBA00023136"/>
    </source>
</evidence>
<evidence type="ECO:0000256" key="1">
    <source>
        <dbReference type="ARBA" id="ARBA00004141"/>
    </source>
</evidence>
<comment type="similarity">
    <text evidence="2">Belongs to the GtrA family.</text>
</comment>
<gene>
    <name evidence="8" type="ORF">SD71_09275</name>
</gene>
<organism evidence="8 9">
    <name type="scientific">Cohnella kolymensis</name>
    <dbReference type="NCBI Taxonomy" id="1590652"/>
    <lineage>
        <taxon>Bacteria</taxon>
        <taxon>Bacillati</taxon>
        <taxon>Bacillota</taxon>
        <taxon>Bacilli</taxon>
        <taxon>Bacillales</taxon>
        <taxon>Paenibacillaceae</taxon>
        <taxon>Cohnella</taxon>
    </lineage>
</organism>
<keyword evidence="5 6" id="KW-0472">Membrane</keyword>
<keyword evidence="9" id="KW-1185">Reference proteome</keyword>
<evidence type="ECO:0000313" key="9">
    <source>
        <dbReference type="Proteomes" id="UP000054526"/>
    </source>
</evidence>
<feature type="transmembrane region" description="Helical" evidence="6">
    <location>
        <begin position="77"/>
        <end position="95"/>
    </location>
</feature>
<evidence type="ECO:0000256" key="2">
    <source>
        <dbReference type="ARBA" id="ARBA00009399"/>
    </source>
</evidence>
<evidence type="ECO:0000259" key="7">
    <source>
        <dbReference type="Pfam" id="PF04138"/>
    </source>
</evidence>
<dbReference type="EMBL" id="JXAL01000014">
    <property type="protein sequence ID" value="KIL36145.1"/>
    <property type="molecule type" value="Genomic_DNA"/>
</dbReference>
<sequence length="135" mass="14684">MLRSAEGRKLAKFALVGGLNTGVDFAVFCLLVYGAGMISIGAQILSYAAGLLNSYLLNRRWTFGVKKEHKFGEVMRFIVVNLFSFGAATGVLLAMEQWLGSAAAKAVSVVISMAVNFVGYRVWVFRMEHQGNRAG</sequence>
<dbReference type="RefSeq" id="WP_041062114.1">
    <property type="nucleotide sequence ID" value="NZ_JXAL01000014.1"/>
</dbReference>
<reference evidence="8 9" key="1">
    <citation type="submission" date="2014-12" db="EMBL/GenBank/DDBJ databases">
        <title>Draft genome sequence of Cohnella kolymensis strain B-2846.</title>
        <authorList>
            <person name="Karlyshev A.V."/>
            <person name="Kudryashova E.B."/>
        </authorList>
    </citation>
    <scope>NUCLEOTIDE SEQUENCE [LARGE SCALE GENOMIC DNA]</scope>
    <source>
        <strain evidence="8 9">VKM B-2846</strain>
    </source>
</reference>
<accession>A0ABR5A6H3</accession>
<name>A0ABR5A6H3_9BACL</name>
<evidence type="ECO:0000256" key="4">
    <source>
        <dbReference type="ARBA" id="ARBA00022989"/>
    </source>
</evidence>
<evidence type="ECO:0000313" key="8">
    <source>
        <dbReference type="EMBL" id="KIL36145.1"/>
    </source>
</evidence>
<feature type="domain" description="GtrA/DPMS transmembrane" evidence="7">
    <location>
        <begin position="12"/>
        <end position="125"/>
    </location>
</feature>
<dbReference type="InterPro" id="IPR007267">
    <property type="entry name" value="GtrA_DPMS_TM"/>
</dbReference>
<comment type="caution">
    <text evidence="8">The sequence shown here is derived from an EMBL/GenBank/DDBJ whole genome shotgun (WGS) entry which is preliminary data.</text>
</comment>
<evidence type="ECO:0000256" key="6">
    <source>
        <dbReference type="SAM" id="Phobius"/>
    </source>
</evidence>